<comment type="caution">
    <text evidence="2">The sequence shown here is derived from an EMBL/GenBank/DDBJ whole genome shotgun (WGS) entry which is preliminary data.</text>
</comment>
<feature type="region of interest" description="Disordered" evidence="1">
    <location>
        <begin position="153"/>
        <end position="195"/>
    </location>
</feature>
<dbReference type="EMBL" id="JABVXQ010000010">
    <property type="protein sequence ID" value="KAF6088313.1"/>
    <property type="molecule type" value="Genomic_DNA"/>
</dbReference>
<organism evidence="2 3">
    <name type="scientific">Phyllostomus discolor</name>
    <name type="common">pale spear-nosed bat</name>
    <dbReference type="NCBI Taxonomy" id="89673"/>
    <lineage>
        <taxon>Eukaryota</taxon>
        <taxon>Metazoa</taxon>
        <taxon>Chordata</taxon>
        <taxon>Craniata</taxon>
        <taxon>Vertebrata</taxon>
        <taxon>Euteleostomi</taxon>
        <taxon>Mammalia</taxon>
        <taxon>Eutheria</taxon>
        <taxon>Laurasiatheria</taxon>
        <taxon>Chiroptera</taxon>
        <taxon>Yangochiroptera</taxon>
        <taxon>Phyllostomidae</taxon>
        <taxon>Phyllostominae</taxon>
        <taxon>Phyllostomus</taxon>
    </lineage>
</organism>
<evidence type="ECO:0000313" key="2">
    <source>
        <dbReference type="EMBL" id="KAF6088313.1"/>
    </source>
</evidence>
<sequence>MTVHPAERTAWARPWDCSAQPGSAWGRRPGGLAALPPCPKACHPLPSAAQRHPSNLPSKLSSRSACTPARFLNLRSSSLAGHCQPRQPPKTTSSPSFLPKCLHSIIHLPVNFHPRLSTETQSGQCASSQKKKKSPKTLSWGWRGAALFFVGAYPGNPNEDPERPAASPLPPGGHGVGGRVPRAPWGSKDAGLLWE</sequence>
<dbReference type="Proteomes" id="UP000664940">
    <property type="component" value="Unassembled WGS sequence"/>
</dbReference>
<gene>
    <name evidence="2" type="ORF">HJG60_008169</name>
</gene>
<reference evidence="2 3" key="1">
    <citation type="journal article" date="2020" name="Nature">
        <title>Six reference-quality genomes reveal evolution of bat adaptations.</title>
        <authorList>
            <person name="Jebb D."/>
            <person name="Huang Z."/>
            <person name="Pippel M."/>
            <person name="Hughes G.M."/>
            <person name="Lavrichenko K."/>
            <person name="Devanna P."/>
            <person name="Winkler S."/>
            <person name="Jermiin L.S."/>
            <person name="Skirmuntt E.C."/>
            <person name="Katzourakis A."/>
            <person name="Burkitt-Gray L."/>
            <person name="Ray D.A."/>
            <person name="Sullivan K.A.M."/>
            <person name="Roscito J.G."/>
            <person name="Kirilenko B.M."/>
            <person name="Davalos L.M."/>
            <person name="Corthals A.P."/>
            <person name="Power M.L."/>
            <person name="Jones G."/>
            <person name="Ransome R.D."/>
            <person name="Dechmann D.K.N."/>
            <person name="Locatelli A.G."/>
            <person name="Puechmaille S.J."/>
            <person name="Fedrigo O."/>
            <person name="Jarvis E.D."/>
            <person name="Hiller M."/>
            <person name="Vernes S.C."/>
            <person name="Myers E.W."/>
            <person name="Teeling E.C."/>
        </authorList>
    </citation>
    <scope>NUCLEOTIDE SEQUENCE [LARGE SCALE GENOMIC DNA]</scope>
    <source>
        <strain evidence="2">Bat1K_MPI-CBG_1</strain>
    </source>
</reference>
<protein>
    <submittedName>
        <fullName evidence="2">Uncharacterized protein</fullName>
    </submittedName>
</protein>
<evidence type="ECO:0000256" key="1">
    <source>
        <dbReference type="SAM" id="MobiDB-lite"/>
    </source>
</evidence>
<accession>A0A833Z8N3</accession>
<name>A0A833Z8N3_9CHIR</name>
<dbReference type="AlphaFoldDB" id="A0A833Z8N3"/>
<evidence type="ECO:0000313" key="3">
    <source>
        <dbReference type="Proteomes" id="UP000664940"/>
    </source>
</evidence>
<proteinExistence type="predicted"/>